<feature type="compositionally biased region" description="Low complexity" evidence="1">
    <location>
        <begin position="42"/>
        <end position="61"/>
    </location>
</feature>
<protein>
    <submittedName>
        <fullName evidence="2">Uncharacterized protein</fullName>
    </submittedName>
</protein>
<dbReference type="EMBL" id="JAACJL010000062">
    <property type="protein sequence ID" value="KAF4609426.1"/>
    <property type="molecule type" value="Genomic_DNA"/>
</dbReference>
<gene>
    <name evidence="2" type="ORF">D9613_012928</name>
</gene>
<name>A0A8H4QEX7_9AGAR</name>
<evidence type="ECO:0000256" key="1">
    <source>
        <dbReference type="SAM" id="MobiDB-lite"/>
    </source>
</evidence>
<feature type="region of interest" description="Disordered" evidence="1">
    <location>
        <begin position="108"/>
        <end position="178"/>
    </location>
</feature>
<feature type="region of interest" description="Disordered" evidence="1">
    <location>
        <begin position="39"/>
        <end position="71"/>
    </location>
</feature>
<evidence type="ECO:0000313" key="3">
    <source>
        <dbReference type="Proteomes" id="UP000521872"/>
    </source>
</evidence>
<proteinExistence type="predicted"/>
<accession>A0A8H4QEX7</accession>
<feature type="compositionally biased region" description="Basic and acidic residues" evidence="1">
    <location>
        <begin position="130"/>
        <end position="159"/>
    </location>
</feature>
<keyword evidence="3" id="KW-1185">Reference proteome</keyword>
<sequence>MSSIPRLESDRSRDRPIWTKFNQPAGLAFFPTTTTIVPPSHPIATSAPTSTTSTFTAAKTTDGCTDERQRQPAPVAIATTTIWPPPPWTVANATAAAHHRIAQVPARSLPTAPASTTLSGCRQRKGTRTRQGERREASNEEGKRRARVRCEGTRADEAGRTASKTRVGEKWVDEGGRGERGAGVEVAKVDGGGRGEGGQVEQDECGRGKECAYTSTSALVLLVSLFVSFYCYHEGGEDSPFF</sequence>
<comment type="caution">
    <text evidence="2">The sequence shown here is derived from an EMBL/GenBank/DDBJ whole genome shotgun (WGS) entry which is preliminary data.</text>
</comment>
<dbReference type="AlphaFoldDB" id="A0A8H4QEX7"/>
<evidence type="ECO:0000313" key="2">
    <source>
        <dbReference type="EMBL" id="KAF4609426.1"/>
    </source>
</evidence>
<feature type="compositionally biased region" description="Basic and acidic residues" evidence="1">
    <location>
        <begin position="166"/>
        <end position="178"/>
    </location>
</feature>
<dbReference type="Proteomes" id="UP000521872">
    <property type="component" value="Unassembled WGS sequence"/>
</dbReference>
<reference evidence="2 3" key="1">
    <citation type="submission" date="2019-12" db="EMBL/GenBank/DDBJ databases">
        <authorList>
            <person name="Floudas D."/>
            <person name="Bentzer J."/>
            <person name="Ahren D."/>
            <person name="Johansson T."/>
            <person name="Persson P."/>
            <person name="Tunlid A."/>
        </authorList>
    </citation>
    <scope>NUCLEOTIDE SEQUENCE [LARGE SCALE GENOMIC DNA]</scope>
    <source>
        <strain evidence="2 3">CBS 102.39</strain>
    </source>
</reference>
<organism evidence="2 3">
    <name type="scientific">Agrocybe pediades</name>
    <dbReference type="NCBI Taxonomy" id="84607"/>
    <lineage>
        <taxon>Eukaryota</taxon>
        <taxon>Fungi</taxon>
        <taxon>Dikarya</taxon>
        <taxon>Basidiomycota</taxon>
        <taxon>Agaricomycotina</taxon>
        <taxon>Agaricomycetes</taxon>
        <taxon>Agaricomycetidae</taxon>
        <taxon>Agaricales</taxon>
        <taxon>Agaricineae</taxon>
        <taxon>Strophariaceae</taxon>
        <taxon>Agrocybe</taxon>
    </lineage>
</organism>